<evidence type="ECO:0000313" key="1">
    <source>
        <dbReference type="EMBL" id="CCH73838.1"/>
    </source>
</evidence>
<keyword evidence="2" id="KW-1185">Reference proteome</keyword>
<proteinExistence type="predicted"/>
<dbReference type="EMBL" id="CAJA01000264">
    <property type="protein sequence ID" value="CCH73838.1"/>
    <property type="molecule type" value="Genomic_DNA"/>
</dbReference>
<dbReference type="STRING" id="1193182.BN11_3360004"/>
<reference evidence="1 2" key="1">
    <citation type="journal article" date="2013" name="ISME J.">
        <title>A metabolic model for members of the genus Tetrasphaera involved in enhanced biological phosphorus removal.</title>
        <authorList>
            <person name="Kristiansen R."/>
            <person name="Nguyen H.T.T."/>
            <person name="Saunders A.M."/>
            <person name="Nielsen J.L."/>
            <person name="Wimmer R."/>
            <person name="Le V.Q."/>
            <person name="McIlroy S.J."/>
            <person name="Petrovski S."/>
            <person name="Seviour R.J."/>
            <person name="Calteau A."/>
            <person name="Nielsen K.L."/>
            <person name="Nielsen P.H."/>
        </authorList>
    </citation>
    <scope>NUCLEOTIDE SEQUENCE [LARGE SCALE GENOMIC DNA]</scope>
    <source>
        <strain evidence="1 2">Ben110</strain>
    </source>
</reference>
<accession>W6JWA1</accession>
<comment type="caution">
    <text evidence="1">The sequence shown here is derived from an EMBL/GenBank/DDBJ whole genome shotgun (WGS) entry which is preliminary data.</text>
</comment>
<evidence type="ECO:0000313" key="2">
    <source>
        <dbReference type="Proteomes" id="UP000035763"/>
    </source>
</evidence>
<dbReference type="Proteomes" id="UP000035763">
    <property type="component" value="Unassembled WGS sequence"/>
</dbReference>
<gene>
    <name evidence="1" type="ORF">BN11_3360004</name>
</gene>
<protein>
    <submittedName>
        <fullName evidence="1">Uncharacterized protein</fullName>
    </submittedName>
</protein>
<sequence length="46" mass="4779">MRAGALGRLTVEKADGTSVLAAGNPVAEALARSGFTLTPRGLRLRR</sequence>
<name>W6JWA1_9MICO</name>
<organism evidence="1 2">
    <name type="scientific">Nostocoides australiense Ben110</name>
    <dbReference type="NCBI Taxonomy" id="1193182"/>
    <lineage>
        <taxon>Bacteria</taxon>
        <taxon>Bacillati</taxon>
        <taxon>Actinomycetota</taxon>
        <taxon>Actinomycetes</taxon>
        <taxon>Micrococcales</taxon>
        <taxon>Intrasporangiaceae</taxon>
        <taxon>Nostocoides</taxon>
    </lineage>
</organism>
<dbReference type="AlphaFoldDB" id="W6JWA1"/>